<organism evidence="1 2">
    <name type="scientific">Achromobacter ruhlandii</name>
    <dbReference type="NCBI Taxonomy" id="72557"/>
    <lineage>
        <taxon>Bacteria</taxon>
        <taxon>Pseudomonadati</taxon>
        <taxon>Pseudomonadota</taxon>
        <taxon>Betaproteobacteria</taxon>
        <taxon>Burkholderiales</taxon>
        <taxon>Alcaligenaceae</taxon>
        <taxon>Achromobacter</taxon>
    </lineage>
</organism>
<dbReference type="EMBL" id="JABBZE010000002">
    <property type="protein sequence ID" value="NMU88421.1"/>
    <property type="molecule type" value="Genomic_DNA"/>
</dbReference>
<reference evidence="1 2" key="1">
    <citation type="submission" date="2020-04" db="EMBL/GenBank/DDBJ databases">
        <title>Achromobacter ruhlandii genome sequencing and assembly.</title>
        <authorList>
            <person name="Martins R.C.R."/>
            <person name="Perdigao-Neto L.V."/>
            <person name="Levin A.S.S."/>
            <person name="Costa S.F."/>
        </authorList>
    </citation>
    <scope>NUCLEOTIDE SEQUENCE [LARGE SCALE GENOMIC DNA]</scope>
    <source>
        <strain evidence="1 2">9035ralo</strain>
    </source>
</reference>
<dbReference type="AlphaFoldDB" id="A0A848NCZ3"/>
<evidence type="ECO:0000313" key="1">
    <source>
        <dbReference type="EMBL" id="NMU88421.1"/>
    </source>
</evidence>
<comment type="caution">
    <text evidence="1">The sequence shown here is derived from an EMBL/GenBank/DDBJ whole genome shotgun (WGS) entry which is preliminary data.</text>
</comment>
<name>A0A848NCZ3_9BURK</name>
<dbReference type="RefSeq" id="WP_169535663.1">
    <property type="nucleotide sequence ID" value="NZ_JABBZE010000002.1"/>
</dbReference>
<dbReference type="Proteomes" id="UP000542405">
    <property type="component" value="Unassembled WGS sequence"/>
</dbReference>
<proteinExistence type="predicted"/>
<accession>A0A848NCZ3</accession>
<protein>
    <submittedName>
        <fullName evidence="1">Uncharacterized protein</fullName>
    </submittedName>
</protein>
<sequence>MYKLISDSIVLRLADNAYIPFTLDNLDYVAYLAWVADGNTPLPSAPPVVGPVQVVTAAQGGIALIRAGLMEAVQAAANAPDTPAEVKWAFDKATEWNRSSAAFNFLADKAGISEAQRDALFEEAALIVA</sequence>
<gene>
    <name evidence="1" type="ORF">HGQ98_00775</name>
</gene>
<evidence type="ECO:0000313" key="2">
    <source>
        <dbReference type="Proteomes" id="UP000542405"/>
    </source>
</evidence>